<accession>A0A7E4ZQT3</accession>
<protein>
    <submittedName>
        <fullName evidence="3">Uncharacterized protein</fullName>
    </submittedName>
</protein>
<organism evidence="2 3">
    <name type="scientific">Panagrellus redivivus</name>
    <name type="common">Microworm</name>
    <dbReference type="NCBI Taxonomy" id="6233"/>
    <lineage>
        <taxon>Eukaryota</taxon>
        <taxon>Metazoa</taxon>
        <taxon>Ecdysozoa</taxon>
        <taxon>Nematoda</taxon>
        <taxon>Chromadorea</taxon>
        <taxon>Rhabditida</taxon>
        <taxon>Tylenchina</taxon>
        <taxon>Panagrolaimomorpha</taxon>
        <taxon>Panagrolaimoidea</taxon>
        <taxon>Panagrolaimidae</taxon>
        <taxon>Panagrellus</taxon>
    </lineage>
</organism>
<keyword evidence="1" id="KW-0732">Signal</keyword>
<dbReference type="WBParaSite" id="Pan_g11617.t1">
    <property type="protein sequence ID" value="Pan_g11617.t1"/>
    <property type="gene ID" value="Pan_g11617"/>
</dbReference>
<evidence type="ECO:0000313" key="3">
    <source>
        <dbReference type="WBParaSite" id="Pan_g11617.t1"/>
    </source>
</evidence>
<sequence>MTHSRILVLIVVGCLCAEYVNTVPLMPPYFFNDIEGAKNLVKSTFDKLQVATQSRTPADEELCRRVLVDLIYRYDINLHGPSIINFVRIDDLFSQARVMMNNYLQKASTQQLEEVRDRFNKLKHEFVRR</sequence>
<keyword evidence="2" id="KW-1185">Reference proteome</keyword>
<reference evidence="2" key="1">
    <citation type="journal article" date="2013" name="Genetics">
        <title>The draft genome and transcriptome of Panagrellus redivivus are shaped by the harsh demands of a free-living lifestyle.</title>
        <authorList>
            <person name="Srinivasan J."/>
            <person name="Dillman A.R."/>
            <person name="Macchietto M.G."/>
            <person name="Heikkinen L."/>
            <person name="Lakso M."/>
            <person name="Fracchia K.M."/>
            <person name="Antoshechkin I."/>
            <person name="Mortazavi A."/>
            <person name="Wong G."/>
            <person name="Sternberg P.W."/>
        </authorList>
    </citation>
    <scope>NUCLEOTIDE SEQUENCE [LARGE SCALE GENOMIC DNA]</scope>
    <source>
        <strain evidence="2">MT8872</strain>
    </source>
</reference>
<feature type="chain" id="PRO_5028857772" evidence="1">
    <location>
        <begin position="23"/>
        <end position="129"/>
    </location>
</feature>
<proteinExistence type="predicted"/>
<dbReference type="AlphaFoldDB" id="A0A7E4ZQT3"/>
<feature type="signal peptide" evidence="1">
    <location>
        <begin position="1"/>
        <end position="22"/>
    </location>
</feature>
<evidence type="ECO:0000313" key="2">
    <source>
        <dbReference type="Proteomes" id="UP000492821"/>
    </source>
</evidence>
<name>A0A7E4ZQT3_PANRE</name>
<dbReference type="Proteomes" id="UP000492821">
    <property type="component" value="Unassembled WGS sequence"/>
</dbReference>
<evidence type="ECO:0000256" key="1">
    <source>
        <dbReference type="SAM" id="SignalP"/>
    </source>
</evidence>
<reference evidence="3" key="2">
    <citation type="submission" date="2020-10" db="UniProtKB">
        <authorList>
            <consortium name="WormBaseParasite"/>
        </authorList>
    </citation>
    <scope>IDENTIFICATION</scope>
</reference>